<dbReference type="PANTHER" id="PTHR38013:SF1">
    <property type="entry name" value="GLYCOPROTEIN_POLYSACCHARIDE METABOLISM"/>
    <property type="match status" value="1"/>
</dbReference>
<dbReference type="AlphaFoldDB" id="A0A7X5APZ4"/>
<evidence type="ECO:0008006" key="4">
    <source>
        <dbReference type="Google" id="ProtNLM"/>
    </source>
</evidence>
<feature type="signal peptide" evidence="1">
    <location>
        <begin position="1"/>
        <end position="24"/>
    </location>
</feature>
<dbReference type="InterPro" id="IPR053196">
    <property type="entry name" value="Lipoprotein_YbaY-like"/>
</dbReference>
<dbReference type="PANTHER" id="PTHR38013">
    <property type="entry name" value="GLYCOPROTEIN/POLYSACCHARIDE METABOLISM"/>
    <property type="match status" value="1"/>
</dbReference>
<keyword evidence="3" id="KW-1185">Reference proteome</keyword>
<comment type="caution">
    <text evidence="2">The sequence shown here is derived from an EMBL/GenBank/DDBJ whole genome shotgun (WGS) entry which is preliminary data.</text>
</comment>
<dbReference type="InterPro" id="IPR039366">
    <property type="entry name" value="Pilotin"/>
</dbReference>
<evidence type="ECO:0000256" key="1">
    <source>
        <dbReference type="SAM" id="SignalP"/>
    </source>
</evidence>
<keyword evidence="1" id="KW-0732">Signal</keyword>
<dbReference type="PROSITE" id="PS51257">
    <property type="entry name" value="PROKAR_LIPOPROTEIN"/>
    <property type="match status" value="1"/>
</dbReference>
<feature type="chain" id="PRO_5031481169" description="Lipoprotein" evidence="1">
    <location>
        <begin position="25"/>
        <end position="154"/>
    </location>
</feature>
<dbReference type="OrthoDB" id="5348860at2"/>
<sequence>MRAKRRIKSAIGRWAAIASTLLLAACSHSMGIEDAQRQAQKPDNSLMRVISGDVWYRERIALPPGAELTVTLEDQSRADAPATVLTDYTHTVDGAPPPYPFRLVFNPAVIDERMTYGLRARIEHNGDLLFISTQHIDPFAGKPGDPVRIRVSQP</sequence>
<dbReference type="RefSeq" id="WP_161430718.1">
    <property type="nucleotide sequence ID" value="NZ_WUTT01000001.1"/>
</dbReference>
<protein>
    <recommendedName>
        <fullName evidence="4">Lipoprotein</fullName>
    </recommendedName>
</protein>
<evidence type="ECO:0000313" key="2">
    <source>
        <dbReference type="EMBL" id="NAW33576.1"/>
    </source>
</evidence>
<dbReference type="Pfam" id="PF09619">
    <property type="entry name" value="YscW"/>
    <property type="match status" value="1"/>
</dbReference>
<proteinExistence type="predicted"/>
<name>A0A7X5APZ4_9GAMM</name>
<dbReference type="EMBL" id="WUTT01000001">
    <property type="protein sequence ID" value="NAW33576.1"/>
    <property type="molecule type" value="Genomic_DNA"/>
</dbReference>
<accession>A0A7X5APZ4</accession>
<reference evidence="2 3" key="1">
    <citation type="submission" date="2019-12" db="EMBL/GenBank/DDBJ databases">
        <title>Draft genome sequencing of Halomonas alimentaria DSM 15356.</title>
        <authorList>
            <person name="Pandiyan K."/>
            <person name="Kushwaha P."/>
            <person name="Gowdham M."/>
            <person name="Chakdar H."/>
            <person name="Singh A."/>
            <person name="Kumar M."/>
            <person name="Saxena A.K."/>
        </authorList>
    </citation>
    <scope>NUCLEOTIDE SEQUENCE [LARGE SCALE GENOMIC DNA]</scope>
    <source>
        <strain evidence="2 3">DSM 15356</strain>
    </source>
</reference>
<gene>
    <name evidence="2" type="ORF">GRB96_03960</name>
</gene>
<organism evidence="2 3">
    <name type="scientific">Halomonas alimentaria</name>
    <dbReference type="NCBI Taxonomy" id="147248"/>
    <lineage>
        <taxon>Bacteria</taxon>
        <taxon>Pseudomonadati</taxon>
        <taxon>Pseudomonadota</taxon>
        <taxon>Gammaproteobacteria</taxon>
        <taxon>Oceanospirillales</taxon>
        <taxon>Halomonadaceae</taxon>
        <taxon>Halomonas</taxon>
    </lineage>
</organism>
<evidence type="ECO:0000313" key="3">
    <source>
        <dbReference type="Proteomes" id="UP000487929"/>
    </source>
</evidence>
<dbReference type="Proteomes" id="UP000487929">
    <property type="component" value="Unassembled WGS sequence"/>
</dbReference>